<dbReference type="SUPFAM" id="SSF51717">
    <property type="entry name" value="Dihydropteroate synthetase-like"/>
    <property type="match status" value="1"/>
</dbReference>
<dbReference type="InterPro" id="IPR037010">
    <property type="entry name" value="VitB12-dep_Met_synth_activ_sf"/>
</dbReference>
<feature type="domain" description="B12-binding N-terminal" evidence="21">
    <location>
        <begin position="626"/>
        <end position="719"/>
    </location>
</feature>
<evidence type="ECO:0000259" key="19">
    <source>
        <dbReference type="PROSITE" id="PS50974"/>
    </source>
</evidence>
<dbReference type="PANTHER" id="PTHR45833">
    <property type="entry name" value="METHIONINE SYNTHASE"/>
    <property type="match status" value="1"/>
</dbReference>
<keyword evidence="6 22" id="KW-0489">Methyltransferase</keyword>
<proteinExistence type="inferred from homology"/>
<dbReference type="SUPFAM" id="SSF82282">
    <property type="entry name" value="Homocysteine S-methyltransferase"/>
    <property type="match status" value="1"/>
</dbReference>
<dbReference type="Gene3D" id="3.10.196.10">
    <property type="entry name" value="Vitamin B12-dependent methionine synthase, activation domain"/>
    <property type="match status" value="1"/>
</dbReference>
<dbReference type="EC" id="2.1.1.13" evidence="5"/>
<dbReference type="Pfam" id="PF02607">
    <property type="entry name" value="B12-binding_2"/>
    <property type="match status" value="1"/>
</dbReference>
<dbReference type="PANTHER" id="PTHR45833:SF1">
    <property type="entry name" value="METHIONINE SYNTHASE"/>
    <property type="match status" value="1"/>
</dbReference>
<feature type="domain" description="B12-binding" evidence="20">
    <location>
        <begin position="719"/>
        <end position="854"/>
    </location>
</feature>
<dbReference type="GO" id="GO:0008705">
    <property type="term" value="F:methionine synthase activity"/>
    <property type="evidence" value="ECO:0007669"/>
    <property type="project" value="UniProtKB-EC"/>
</dbReference>
<dbReference type="NCBIfam" id="TIGR02082">
    <property type="entry name" value="metH"/>
    <property type="match status" value="1"/>
</dbReference>
<dbReference type="GO" id="GO:0031419">
    <property type="term" value="F:cobalamin binding"/>
    <property type="evidence" value="ECO:0007669"/>
    <property type="project" value="UniProtKB-KW"/>
</dbReference>
<dbReference type="Pfam" id="PF02574">
    <property type="entry name" value="S-methyl_trans"/>
    <property type="match status" value="1"/>
</dbReference>
<dbReference type="InterPro" id="IPR011822">
    <property type="entry name" value="MetH"/>
</dbReference>
<dbReference type="Pfam" id="PF00809">
    <property type="entry name" value="Pterin_bind"/>
    <property type="match status" value="1"/>
</dbReference>
<dbReference type="SUPFAM" id="SSF52242">
    <property type="entry name" value="Cobalamin (vitamin B12)-binding domain"/>
    <property type="match status" value="1"/>
</dbReference>
<dbReference type="GO" id="GO:0050667">
    <property type="term" value="P:homocysteine metabolic process"/>
    <property type="evidence" value="ECO:0007669"/>
    <property type="project" value="TreeGrafter"/>
</dbReference>
<dbReference type="PROSITE" id="PS51337">
    <property type="entry name" value="B12_BINDING_NTER"/>
    <property type="match status" value="1"/>
</dbReference>
<keyword evidence="9 22" id="KW-0808">Transferase</keyword>
<dbReference type="InterPro" id="IPR000489">
    <property type="entry name" value="Pterin-binding_dom"/>
</dbReference>
<comment type="cofactor">
    <cofactor evidence="1">
        <name>Zn(2+)</name>
        <dbReference type="ChEBI" id="CHEBI:29105"/>
    </cofactor>
</comment>
<feature type="domain" description="Hcy-binding" evidence="17">
    <location>
        <begin position="4"/>
        <end position="311"/>
    </location>
</feature>
<keyword evidence="15" id="KW-0170">Cobalt</keyword>
<dbReference type="EMBL" id="FPKX01000008">
    <property type="protein sequence ID" value="SFZ97539.1"/>
    <property type="molecule type" value="Genomic_DNA"/>
</dbReference>
<dbReference type="InterPro" id="IPR003726">
    <property type="entry name" value="HCY_dom"/>
</dbReference>
<accession>A0A1W1EBX6</accession>
<evidence type="ECO:0000256" key="5">
    <source>
        <dbReference type="ARBA" id="ARBA00012032"/>
    </source>
</evidence>
<evidence type="ECO:0000256" key="10">
    <source>
        <dbReference type="ARBA" id="ARBA00022691"/>
    </source>
</evidence>
<keyword evidence="7" id="KW-0028">Amino-acid biosynthesis</keyword>
<dbReference type="GO" id="GO:0005829">
    <property type="term" value="C:cytosol"/>
    <property type="evidence" value="ECO:0007669"/>
    <property type="project" value="TreeGrafter"/>
</dbReference>
<evidence type="ECO:0000256" key="2">
    <source>
        <dbReference type="ARBA" id="ARBA00001956"/>
    </source>
</evidence>
<dbReference type="SUPFAM" id="SSF56507">
    <property type="entry name" value="Methionine synthase activation domain-like"/>
    <property type="match status" value="1"/>
</dbReference>
<dbReference type="InterPro" id="IPR006158">
    <property type="entry name" value="Cobalamin-bd"/>
</dbReference>
<evidence type="ECO:0000256" key="1">
    <source>
        <dbReference type="ARBA" id="ARBA00001947"/>
    </source>
</evidence>
<evidence type="ECO:0000259" key="21">
    <source>
        <dbReference type="PROSITE" id="PS51337"/>
    </source>
</evidence>
<keyword evidence="12" id="KW-0677">Repeat</keyword>
<dbReference type="PROSITE" id="PS50972">
    <property type="entry name" value="PTERIN_BINDING"/>
    <property type="match status" value="1"/>
</dbReference>
<comment type="cofactor">
    <cofactor evidence="2">
        <name>methylcob(III)alamin</name>
        <dbReference type="ChEBI" id="CHEBI:28115"/>
    </cofactor>
</comment>
<dbReference type="Gene3D" id="3.40.50.280">
    <property type="entry name" value="Cobalamin-binding domain"/>
    <property type="match status" value="1"/>
</dbReference>
<keyword evidence="11" id="KW-0479">Metal-binding</keyword>
<evidence type="ECO:0000313" key="22">
    <source>
        <dbReference type="EMBL" id="SFZ97539.1"/>
    </source>
</evidence>
<evidence type="ECO:0000256" key="12">
    <source>
        <dbReference type="ARBA" id="ARBA00022737"/>
    </source>
</evidence>
<evidence type="ECO:0000259" key="20">
    <source>
        <dbReference type="PROSITE" id="PS51332"/>
    </source>
</evidence>
<dbReference type="GO" id="GO:0032259">
    <property type="term" value="P:methylation"/>
    <property type="evidence" value="ECO:0007669"/>
    <property type="project" value="UniProtKB-KW"/>
</dbReference>
<protein>
    <recommendedName>
        <fullName evidence="5">methionine synthase</fullName>
        <ecNumber evidence="5">2.1.1.13</ecNumber>
    </recommendedName>
    <alternativeName>
        <fullName evidence="16">5-methyltetrahydrofolate--homocysteine methyltransferase</fullName>
    </alternativeName>
</protein>
<keyword evidence="10" id="KW-0949">S-adenosyl-L-methionine</keyword>
<dbReference type="InterPro" id="IPR003759">
    <property type="entry name" value="Cbl-bd_cap"/>
</dbReference>
<dbReference type="SMART" id="SM01018">
    <property type="entry name" value="B12-binding_2"/>
    <property type="match status" value="1"/>
</dbReference>
<dbReference type="InterPro" id="IPR036724">
    <property type="entry name" value="Cobalamin-bd_sf"/>
</dbReference>
<evidence type="ECO:0000256" key="14">
    <source>
        <dbReference type="ARBA" id="ARBA00023167"/>
    </source>
</evidence>
<evidence type="ECO:0000259" key="17">
    <source>
        <dbReference type="PROSITE" id="PS50970"/>
    </source>
</evidence>
<keyword evidence="14" id="KW-0486">Methionine biosynthesis</keyword>
<dbReference type="Pfam" id="PF02965">
    <property type="entry name" value="Met_synt_B12"/>
    <property type="match status" value="1"/>
</dbReference>
<sequence>MSITKQIKSILNERILVIDGAMGTQIQNLTIPKEVWLDENGVDQEGCNELLNDTAPELIREIHKKYAMAGADLIKTNTFGTMPWVLDEYQMGERAYELSKKGATLVKEICNEYGTEKSPKFVLGSIGPGTKLPSLGHIHYDELYEGYKLCALGLIDGGCDVFLLETCQDPLQIKAALHACQDANREKEVDIPIMVSVTIELSGSMLIGTDVATIVTILEPFNILSLGFNCGTGPDQVKKHLKTLSELCSIPISVHANAGLPQNRGGYTYYPMGPDEFRDKQLEFTNFDGVSFLGGCCGTTPEHIESLKTAVEILKPKEPSGSIEPSIASLFNTTELFQKPSPLLIGERSNSTGSKAFRELIIASDYEGTLNVGQAQVRDGAHCLDVNVEFAGRDGAQDMAAVMELYNQKIPLPLMPDATRVNTMEEGLKRIGGKPIINSVNLEDGEEKLDAICQLAKKYGAALVCLTIDEVGMAKTTQDKLSQAERIYDLAVNRHGIDPRNLIFDMLTFTVGSGDLEYRDAAIQTLEAIRELHKRHPEVGSTLGLSNISFGLAINARRYLNSVFLHHCLEAGLTSVIINVKHIIPMAKMTDADREICEELLFNPDDDSLFKFIEHFNDAVIDDDANDEEYEAMSSEEKIAKLLLDGDKERMIPLVEEARDEIEADKIVNEILIDAMKVVGELFGSGQMQLPFVLQSAETMKATVDYLNPYLTKQEKETETKLVIGTVKGDVHDVGKNLVDIILSNNGFTVINVGIKTDLETYLQAHKDHNVHAIGMSGLLVKSTAVMKDNLEEMAAMGIDIPVLLGGAALTRSFVDDFCRPIYKGPIFYCRDAFDGVVAMSRIEKYNEDNSVGLDVRMAGDMVKHEKKKKKVVVIPPFEEIVQPVHVDIPTPPFWGRRVMQKADLDLNMIFDWVNQKTVIKMHWGYKSKGMSKEDYQKLLDDTVYPAYDRLKQEFIDKDLFEPTIIYGYYPCRSNDQELFLFDESEGWNVDANANKEPLEKIVGRAVSTFSFPRQGRKPYRALSDFFRHDRHDVIALTCVSAGPKFSAYEKELYDAGKYLEYNMVHGFSVELAEALAEVAHKQIRLDMNIASEDEGHTLRDVRMNRYQGARYSFGYPACPDLEQSRAIFDLLKPEEFGIELSETFQIHPEQSTTALVVHHKNATYYAV</sequence>
<dbReference type="UniPathway" id="UPA00051">
    <property type="reaction ID" value="UER00081"/>
</dbReference>
<evidence type="ECO:0000256" key="16">
    <source>
        <dbReference type="ARBA" id="ARBA00031040"/>
    </source>
</evidence>
<name>A0A1W1EBX6_9ZZZZ</name>
<dbReference type="InterPro" id="IPR050554">
    <property type="entry name" value="Met_Synthase/Corrinoid"/>
</dbReference>
<dbReference type="PROSITE" id="PS51332">
    <property type="entry name" value="B12_BINDING"/>
    <property type="match status" value="1"/>
</dbReference>
<evidence type="ECO:0000256" key="3">
    <source>
        <dbReference type="ARBA" id="ARBA00005178"/>
    </source>
</evidence>
<evidence type="ECO:0000256" key="15">
    <source>
        <dbReference type="ARBA" id="ARBA00023285"/>
    </source>
</evidence>
<evidence type="ECO:0000256" key="7">
    <source>
        <dbReference type="ARBA" id="ARBA00022605"/>
    </source>
</evidence>
<dbReference type="Gene3D" id="1.10.1240.10">
    <property type="entry name" value="Methionine synthase domain"/>
    <property type="match status" value="1"/>
</dbReference>
<feature type="domain" description="Pterin-binding" evidence="18">
    <location>
        <begin position="342"/>
        <end position="602"/>
    </location>
</feature>
<dbReference type="AlphaFoldDB" id="A0A1W1EBX6"/>
<reference evidence="22" key="1">
    <citation type="submission" date="2016-10" db="EMBL/GenBank/DDBJ databases">
        <authorList>
            <person name="de Groot N.N."/>
        </authorList>
    </citation>
    <scope>NUCLEOTIDE SEQUENCE</scope>
</reference>
<dbReference type="SUPFAM" id="SSF47644">
    <property type="entry name" value="Methionine synthase domain"/>
    <property type="match status" value="1"/>
</dbReference>
<dbReference type="PIRSF" id="PIRSF000381">
    <property type="entry name" value="MetH"/>
    <property type="match status" value="1"/>
</dbReference>
<dbReference type="InterPro" id="IPR004223">
    <property type="entry name" value="VitB12-dep_Met_synth_activ_dom"/>
</dbReference>
<evidence type="ECO:0000256" key="13">
    <source>
        <dbReference type="ARBA" id="ARBA00022833"/>
    </source>
</evidence>
<dbReference type="PROSITE" id="PS50970">
    <property type="entry name" value="HCY"/>
    <property type="match status" value="1"/>
</dbReference>
<evidence type="ECO:0000256" key="9">
    <source>
        <dbReference type="ARBA" id="ARBA00022679"/>
    </source>
</evidence>
<dbReference type="InterPro" id="IPR036589">
    <property type="entry name" value="HCY_dom_sf"/>
</dbReference>
<feature type="domain" description="AdoMet activation" evidence="19">
    <location>
        <begin position="866"/>
        <end position="1168"/>
    </location>
</feature>
<dbReference type="InterPro" id="IPR011005">
    <property type="entry name" value="Dihydropteroate_synth-like_sf"/>
</dbReference>
<dbReference type="FunFam" id="3.20.20.330:FF:000001">
    <property type="entry name" value="Methionine synthase"/>
    <property type="match status" value="1"/>
</dbReference>
<dbReference type="PROSITE" id="PS50974">
    <property type="entry name" value="ADOMET_ACTIVATION"/>
    <property type="match status" value="1"/>
</dbReference>
<dbReference type="FunFam" id="3.20.20.20:FF:000007">
    <property type="entry name" value="Methionine synthase"/>
    <property type="match status" value="1"/>
</dbReference>
<comment type="pathway">
    <text evidence="3">Amino-acid biosynthesis; L-methionine biosynthesis via de novo pathway; L-methionine from L-homocysteine (MetH route): step 1/1.</text>
</comment>
<evidence type="ECO:0000259" key="18">
    <source>
        <dbReference type="PROSITE" id="PS50972"/>
    </source>
</evidence>
<keyword evidence="13" id="KW-0862">Zinc</keyword>
<dbReference type="InterPro" id="IPR036594">
    <property type="entry name" value="Meth_synthase_dom"/>
</dbReference>
<evidence type="ECO:0000256" key="11">
    <source>
        <dbReference type="ARBA" id="ARBA00022723"/>
    </source>
</evidence>
<organism evidence="22">
    <name type="scientific">hydrothermal vent metagenome</name>
    <dbReference type="NCBI Taxonomy" id="652676"/>
    <lineage>
        <taxon>unclassified sequences</taxon>
        <taxon>metagenomes</taxon>
        <taxon>ecological metagenomes</taxon>
    </lineage>
</organism>
<dbReference type="Gene3D" id="3.20.20.330">
    <property type="entry name" value="Homocysteine-binding-like domain"/>
    <property type="match status" value="1"/>
</dbReference>
<comment type="similarity">
    <text evidence="4">Belongs to the vitamin-B12 dependent methionine synthase family.</text>
</comment>
<evidence type="ECO:0000256" key="6">
    <source>
        <dbReference type="ARBA" id="ARBA00022603"/>
    </source>
</evidence>
<evidence type="ECO:0000256" key="8">
    <source>
        <dbReference type="ARBA" id="ARBA00022628"/>
    </source>
</evidence>
<keyword evidence="8" id="KW-0846">Cobalamin</keyword>
<evidence type="ECO:0000256" key="4">
    <source>
        <dbReference type="ARBA" id="ARBA00010398"/>
    </source>
</evidence>
<dbReference type="Pfam" id="PF02310">
    <property type="entry name" value="B12-binding"/>
    <property type="match status" value="1"/>
</dbReference>
<dbReference type="Gene3D" id="3.20.20.20">
    <property type="entry name" value="Dihydropteroate synthase-like"/>
    <property type="match status" value="1"/>
</dbReference>
<gene>
    <name evidence="22" type="ORF">MNB_SV-5-503</name>
</gene>
<dbReference type="GO" id="GO:0008270">
    <property type="term" value="F:zinc ion binding"/>
    <property type="evidence" value="ECO:0007669"/>
    <property type="project" value="InterPro"/>
</dbReference>
<dbReference type="GO" id="GO:0046653">
    <property type="term" value="P:tetrahydrofolate metabolic process"/>
    <property type="evidence" value="ECO:0007669"/>
    <property type="project" value="TreeGrafter"/>
</dbReference>